<gene>
    <name evidence="2" type="ORF">EPH95_06145</name>
</gene>
<keyword evidence="3" id="KW-1185">Reference proteome</keyword>
<dbReference type="PANTHER" id="PTHR43346:SF1">
    <property type="entry name" value="QUERCETIN 2,3-DIOXYGENASE-RELATED"/>
    <property type="match status" value="1"/>
</dbReference>
<dbReference type="KEGG" id="sale:EPH95_06145"/>
<dbReference type="Proteomes" id="UP000319756">
    <property type="component" value="Chromosome"/>
</dbReference>
<dbReference type="EMBL" id="CP035485">
    <property type="protein sequence ID" value="QDI90809.1"/>
    <property type="molecule type" value="Genomic_DNA"/>
</dbReference>
<dbReference type="InterPro" id="IPR052538">
    <property type="entry name" value="Flavonoid_dioxygenase-like"/>
</dbReference>
<dbReference type="Pfam" id="PF07883">
    <property type="entry name" value="Cupin_2"/>
    <property type="match status" value="1"/>
</dbReference>
<evidence type="ECO:0000259" key="1">
    <source>
        <dbReference type="Pfam" id="PF07883"/>
    </source>
</evidence>
<sequence>MMKGMSTLYYIPIPTIYPYAYRGHPPIHHPADFPRHDYGKKDQQTDHGSEPFVVNIAEAAKQNQTFRTALWTGDHLQVTLMSIDVGEDIGLEVHHDHDQFLRIESGQGFVQMGDHEDQLDFERSVYPGYSIMVPAGKWHNLTNIGNRPLKLYSIYAPPEHPYGTVHETKEIAEAEEHHHY</sequence>
<dbReference type="AlphaFoldDB" id="A0A514LG49"/>
<protein>
    <submittedName>
        <fullName evidence="2">Cupin domain-containing protein</fullName>
    </submittedName>
</protein>
<accession>A0A514LG49</accession>
<dbReference type="OrthoDB" id="3231985at2"/>
<dbReference type="CDD" id="cd02223">
    <property type="entry name" value="cupin_Bh2720-like"/>
    <property type="match status" value="1"/>
</dbReference>
<proteinExistence type="predicted"/>
<feature type="domain" description="Cupin type-2" evidence="1">
    <location>
        <begin position="80"/>
        <end position="155"/>
    </location>
</feature>
<dbReference type="InterPro" id="IPR013096">
    <property type="entry name" value="Cupin_2"/>
</dbReference>
<evidence type="ECO:0000313" key="3">
    <source>
        <dbReference type="Proteomes" id="UP000319756"/>
    </source>
</evidence>
<dbReference type="SUPFAM" id="SSF51182">
    <property type="entry name" value="RmlC-like cupins"/>
    <property type="match status" value="1"/>
</dbReference>
<reference evidence="3" key="1">
    <citation type="submission" date="2019-01" db="EMBL/GenBank/DDBJ databases">
        <title>Genomic analysis of Salicibibacter sp. NKC3-5.</title>
        <authorList>
            <person name="Oh Y.J."/>
        </authorList>
    </citation>
    <scope>NUCLEOTIDE SEQUENCE [LARGE SCALE GENOMIC DNA]</scope>
    <source>
        <strain evidence="3">NKC3-5</strain>
    </source>
</reference>
<dbReference type="InterPro" id="IPR014710">
    <property type="entry name" value="RmlC-like_jellyroll"/>
</dbReference>
<evidence type="ECO:0000313" key="2">
    <source>
        <dbReference type="EMBL" id="QDI90809.1"/>
    </source>
</evidence>
<name>A0A514LG49_9BACI</name>
<organism evidence="2 3">
    <name type="scientific">Salicibibacter halophilus</name>
    <dbReference type="NCBI Taxonomy" id="2502791"/>
    <lineage>
        <taxon>Bacteria</taxon>
        <taxon>Bacillati</taxon>
        <taxon>Bacillota</taxon>
        <taxon>Bacilli</taxon>
        <taxon>Bacillales</taxon>
        <taxon>Bacillaceae</taxon>
        <taxon>Salicibibacter</taxon>
    </lineage>
</organism>
<dbReference type="PANTHER" id="PTHR43346">
    <property type="entry name" value="LIGAND BINDING DOMAIN PROTEIN, PUTATIVE (AFU_ORTHOLOGUE AFUA_6G14370)-RELATED"/>
    <property type="match status" value="1"/>
</dbReference>
<dbReference type="InterPro" id="IPR011051">
    <property type="entry name" value="RmlC_Cupin_sf"/>
</dbReference>
<dbReference type="Gene3D" id="2.60.120.10">
    <property type="entry name" value="Jelly Rolls"/>
    <property type="match status" value="1"/>
</dbReference>